<comment type="subcellular location">
    <subcellularLocation>
        <location evidence="1 5 6">Nucleus</location>
    </subcellularLocation>
</comment>
<evidence type="ECO:0000256" key="5">
    <source>
        <dbReference type="PROSITE-ProRule" id="PRU00108"/>
    </source>
</evidence>
<dbReference type="InterPro" id="IPR050877">
    <property type="entry name" value="EMX-VAX-Noto_Homeobox_TFs"/>
</dbReference>
<dbReference type="InterPro" id="IPR009057">
    <property type="entry name" value="Homeodomain-like_sf"/>
</dbReference>
<evidence type="ECO:0000259" key="8">
    <source>
        <dbReference type="PROSITE" id="PS50071"/>
    </source>
</evidence>
<evidence type="ECO:0000313" key="10">
    <source>
        <dbReference type="Proteomes" id="UP001153714"/>
    </source>
</evidence>
<evidence type="ECO:0000256" key="3">
    <source>
        <dbReference type="ARBA" id="ARBA00023155"/>
    </source>
</evidence>
<feature type="region of interest" description="Disordered" evidence="7">
    <location>
        <begin position="38"/>
        <end position="91"/>
    </location>
</feature>
<dbReference type="EMBL" id="OU893348">
    <property type="protein sequence ID" value="CAG9787280.1"/>
    <property type="molecule type" value="Genomic_DNA"/>
</dbReference>
<keyword evidence="2 5" id="KW-0238">DNA-binding</keyword>
<evidence type="ECO:0000256" key="4">
    <source>
        <dbReference type="ARBA" id="ARBA00023242"/>
    </source>
</evidence>
<keyword evidence="10" id="KW-1185">Reference proteome</keyword>
<dbReference type="Proteomes" id="UP001153714">
    <property type="component" value="Chromosome 17"/>
</dbReference>
<dbReference type="GO" id="GO:0000978">
    <property type="term" value="F:RNA polymerase II cis-regulatory region sequence-specific DNA binding"/>
    <property type="evidence" value="ECO:0007669"/>
    <property type="project" value="TreeGrafter"/>
</dbReference>
<evidence type="ECO:0000256" key="6">
    <source>
        <dbReference type="RuleBase" id="RU000682"/>
    </source>
</evidence>
<sequence length="196" mass="22659">MEYYYSISRYVSPEERDQIATLLNLSPTNVKVWFQNRRMKERKSKSEQASKQASIRKETCTSSENSISNEVCNSSELSPASGYSTSTTEESLQLTNFTSEWPRIVNSQNQVQSSVNRIQPPLVAPQNNFYGTIEPQTDTVQHLTNNERFEEDLNTHLSLNYPTPEYHYDSNPPIMSNYVSSTNDIDWNDNDFEYLQ</sequence>
<name>A0A9N9WCD1_9NEOP</name>
<evidence type="ECO:0000313" key="9">
    <source>
        <dbReference type="EMBL" id="CAG9787280.1"/>
    </source>
</evidence>
<dbReference type="CDD" id="cd00086">
    <property type="entry name" value="homeodomain"/>
    <property type="match status" value="1"/>
</dbReference>
<proteinExistence type="predicted"/>
<feature type="DNA-binding region" description="Homeobox" evidence="5">
    <location>
        <begin position="3"/>
        <end position="45"/>
    </location>
</feature>
<dbReference type="PANTHER" id="PTHR24339:SF28">
    <property type="entry name" value="E5-RELATED"/>
    <property type="match status" value="1"/>
</dbReference>
<dbReference type="InterPro" id="IPR017970">
    <property type="entry name" value="Homeobox_CS"/>
</dbReference>
<dbReference type="InterPro" id="IPR001356">
    <property type="entry name" value="HD"/>
</dbReference>
<dbReference type="GO" id="GO:0007417">
    <property type="term" value="P:central nervous system development"/>
    <property type="evidence" value="ECO:0007669"/>
    <property type="project" value="TreeGrafter"/>
</dbReference>
<dbReference type="Pfam" id="PF00046">
    <property type="entry name" value="Homeodomain"/>
    <property type="match status" value="1"/>
</dbReference>
<dbReference type="PANTHER" id="PTHR24339">
    <property type="entry name" value="HOMEOBOX PROTEIN EMX-RELATED"/>
    <property type="match status" value="1"/>
</dbReference>
<dbReference type="PROSITE" id="PS50071">
    <property type="entry name" value="HOMEOBOX_2"/>
    <property type="match status" value="1"/>
</dbReference>
<dbReference type="SMART" id="SM00389">
    <property type="entry name" value="HOX"/>
    <property type="match status" value="1"/>
</dbReference>
<feature type="domain" description="Homeobox" evidence="8">
    <location>
        <begin position="1"/>
        <end position="44"/>
    </location>
</feature>
<gene>
    <name evidence="9" type="ORF">DIATSA_LOCUS5172</name>
</gene>
<evidence type="ECO:0000256" key="7">
    <source>
        <dbReference type="SAM" id="MobiDB-lite"/>
    </source>
</evidence>
<keyword evidence="3 5" id="KW-0371">Homeobox</keyword>
<dbReference type="PROSITE" id="PS00027">
    <property type="entry name" value="HOMEOBOX_1"/>
    <property type="match status" value="1"/>
</dbReference>
<feature type="compositionally biased region" description="Polar residues" evidence="7">
    <location>
        <begin position="60"/>
        <end position="83"/>
    </location>
</feature>
<dbReference type="Gene3D" id="1.10.10.60">
    <property type="entry name" value="Homeodomain-like"/>
    <property type="match status" value="1"/>
</dbReference>
<dbReference type="InterPro" id="IPR020479">
    <property type="entry name" value="HD_metazoa"/>
</dbReference>
<dbReference type="GO" id="GO:0005634">
    <property type="term" value="C:nucleus"/>
    <property type="evidence" value="ECO:0007669"/>
    <property type="project" value="UniProtKB-SubCell"/>
</dbReference>
<reference evidence="9" key="1">
    <citation type="submission" date="2021-12" db="EMBL/GenBank/DDBJ databases">
        <authorList>
            <person name="King R."/>
        </authorList>
    </citation>
    <scope>NUCLEOTIDE SEQUENCE</scope>
</reference>
<dbReference type="GO" id="GO:0030182">
    <property type="term" value="P:neuron differentiation"/>
    <property type="evidence" value="ECO:0007669"/>
    <property type="project" value="TreeGrafter"/>
</dbReference>
<evidence type="ECO:0000256" key="2">
    <source>
        <dbReference type="ARBA" id="ARBA00023125"/>
    </source>
</evidence>
<dbReference type="PRINTS" id="PR00024">
    <property type="entry name" value="HOMEOBOX"/>
</dbReference>
<dbReference type="AlphaFoldDB" id="A0A9N9WCD1"/>
<keyword evidence="4 5" id="KW-0539">Nucleus</keyword>
<organism evidence="9 10">
    <name type="scientific">Diatraea saccharalis</name>
    <name type="common">sugarcane borer</name>
    <dbReference type="NCBI Taxonomy" id="40085"/>
    <lineage>
        <taxon>Eukaryota</taxon>
        <taxon>Metazoa</taxon>
        <taxon>Ecdysozoa</taxon>
        <taxon>Arthropoda</taxon>
        <taxon>Hexapoda</taxon>
        <taxon>Insecta</taxon>
        <taxon>Pterygota</taxon>
        <taxon>Neoptera</taxon>
        <taxon>Endopterygota</taxon>
        <taxon>Lepidoptera</taxon>
        <taxon>Glossata</taxon>
        <taxon>Ditrysia</taxon>
        <taxon>Pyraloidea</taxon>
        <taxon>Crambidae</taxon>
        <taxon>Crambinae</taxon>
        <taxon>Diatraea</taxon>
    </lineage>
</organism>
<dbReference type="SUPFAM" id="SSF46689">
    <property type="entry name" value="Homeodomain-like"/>
    <property type="match status" value="1"/>
</dbReference>
<dbReference type="OrthoDB" id="6159439at2759"/>
<accession>A0A9N9WCD1</accession>
<evidence type="ECO:0000256" key="1">
    <source>
        <dbReference type="ARBA" id="ARBA00004123"/>
    </source>
</evidence>
<protein>
    <recommendedName>
        <fullName evidence="8">Homeobox domain-containing protein</fullName>
    </recommendedName>
</protein>
<dbReference type="GO" id="GO:0000981">
    <property type="term" value="F:DNA-binding transcription factor activity, RNA polymerase II-specific"/>
    <property type="evidence" value="ECO:0007669"/>
    <property type="project" value="InterPro"/>
</dbReference>
<reference evidence="9" key="2">
    <citation type="submission" date="2022-10" db="EMBL/GenBank/DDBJ databases">
        <authorList>
            <consortium name="ENA_rothamsted_submissions"/>
            <consortium name="culmorum"/>
            <person name="King R."/>
        </authorList>
    </citation>
    <scope>NUCLEOTIDE SEQUENCE</scope>
</reference>